<feature type="compositionally biased region" description="Acidic residues" evidence="2">
    <location>
        <begin position="414"/>
        <end position="423"/>
    </location>
</feature>
<comment type="caution">
    <text evidence="4">The sequence shown here is derived from an EMBL/GenBank/DDBJ whole genome shotgun (WGS) entry which is preliminary data.</text>
</comment>
<feature type="coiled-coil region" evidence="1">
    <location>
        <begin position="656"/>
        <end position="690"/>
    </location>
</feature>
<dbReference type="EMBL" id="JH668352">
    <property type="protein sequence ID" value="KAG6448091.1"/>
    <property type="molecule type" value="Genomic_DNA"/>
</dbReference>
<gene>
    <name evidence="4" type="ORF">O3G_MSEX005312</name>
</gene>
<dbReference type="OrthoDB" id="8197317at2759"/>
<evidence type="ECO:0000313" key="5">
    <source>
        <dbReference type="Proteomes" id="UP000791440"/>
    </source>
</evidence>
<keyword evidence="5" id="KW-1185">Reference proteome</keyword>
<reference evidence="4" key="1">
    <citation type="journal article" date="2016" name="Insect Biochem. Mol. Biol.">
        <title>Multifaceted biological insights from a draft genome sequence of the tobacco hornworm moth, Manduca sexta.</title>
        <authorList>
            <person name="Kanost M.R."/>
            <person name="Arrese E.L."/>
            <person name="Cao X."/>
            <person name="Chen Y.R."/>
            <person name="Chellapilla S."/>
            <person name="Goldsmith M.R."/>
            <person name="Grosse-Wilde E."/>
            <person name="Heckel D.G."/>
            <person name="Herndon N."/>
            <person name="Jiang H."/>
            <person name="Papanicolaou A."/>
            <person name="Qu J."/>
            <person name="Soulages J.L."/>
            <person name="Vogel H."/>
            <person name="Walters J."/>
            <person name="Waterhouse R.M."/>
            <person name="Ahn S.J."/>
            <person name="Almeida F.C."/>
            <person name="An C."/>
            <person name="Aqrawi P."/>
            <person name="Bretschneider A."/>
            <person name="Bryant W.B."/>
            <person name="Bucks S."/>
            <person name="Chao H."/>
            <person name="Chevignon G."/>
            <person name="Christen J.M."/>
            <person name="Clarke D.F."/>
            <person name="Dittmer N.T."/>
            <person name="Ferguson L.C.F."/>
            <person name="Garavelou S."/>
            <person name="Gordon K.H.J."/>
            <person name="Gunaratna R.T."/>
            <person name="Han Y."/>
            <person name="Hauser F."/>
            <person name="He Y."/>
            <person name="Heidel-Fischer H."/>
            <person name="Hirsh A."/>
            <person name="Hu Y."/>
            <person name="Jiang H."/>
            <person name="Kalra D."/>
            <person name="Klinner C."/>
            <person name="Konig C."/>
            <person name="Kovar C."/>
            <person name="Kroll A.R."/>
            <person name="Kuwar S.S."/>
            <person name="Lee S.L."/>
            <person name="Lehman R."/>
            <person name="Li K."/>
            <person name="Li Z."/>
            <person name="Liang H."/>
            <person name="Lovelace S."/>
            <person name="Lu Z."/>
            <person name="Mansfield J.H."/>
            <person name="McCulloch K.J."/>
            <person name="Mathew T."/>
            <person name="Morton B."/>
            <person name="Muzny D.M."/>
            <person name="Neunemann D."/>
            <person name="Ongeri F."/>
            <person name="Pauchet Y."/>
            <person name="Pu L.L."/>
            <person name="Pyrousis I."/>
            <person name="Rao X.J."/>
            <person name="Redding A."/>
            <person name="Roesel C."/>
            <person name="Sanchez-Gracia A."/>
            <person name="Schaack S."/>
            <person name="Shukla A."/>
            <person name="Tetreau G."/>
            <person name="Wang Y."/>
            <person name="Xiong G.H."/>
            <person name="Traut W."/>
            <person name="Walsh T.K."/>
            <person name="Worley K.C."/>
            <person name="Wu D."/>
            <person name="Wu W."/>
            <person name="Wu Y.Q."/>
            <person name="Zhang X."/>
            <person name="Zou Z."/>
            <person name="Zucker H."/>
            <person name="Briscoe A.D."/>
            <person name="Burmester T."/>
            <person name="Clem R.J."/>
            <person name="Feyereisen R."/>
            <person name="Grimmelikhuijzen C.J.P."/>
            <person name="Hamodrakas S.J."/>
            <person name="Hansson B.S."/>
            <person name="Huguet E."/>
            <person name="Jermiin L.S."/>
            <person name="Lan Q."/>
            <person name="Lehman H.K."/>
            <person name="Lorenzen M."/>
            <person name="Merzendorfer H."/>
            <person name="Michalopoulos I."/>
            <person name="Morton D.B."/>
            <person name="Muthukrishnan S."/>
            <person name="Oakeshott J.G."/>
            <person name="Palmer W."/>
            <person name="Park Y."/>
            <person name="Passarelli A.L."/>
            <person name="Rozas J."/>
            <person name="Schwartz L.M."/>
            <person name="Smith W."/>
            <person name="Southgate A."/>
            <person name="Vilcinskas A."/>
            <person name="Vogt R."/>
            <person name="Wang P."/>
            <person name="Werren J."/>
            <person name="Yu X.Q."/>
            <person name="Zhou J.J."/>
            <person name="Brown S.J."/>
            <person name="Scherer S.E."/>
            <person name="Richards S."/>
            <person name="Blissard G.W."/>
        </authorList>
    </citation>
    <scope>NUCLEOTIDE SEQUENCE</scope>
</reference>
<feature type="region of interest" description="Disordered" evidence="2">
    <location>
        <begin position="126"/>
        <end position="158"/>
    </location>
</feature>
<feature type="compositionally biased region" description="Basic residues" evidence="2">
    <location>
        <begin position="131"/>
        <end position="140"/>
    </location>
</feature>
<dbReference type="InterPro" id="IPR019607">
    <property type="entry name" value="Putative_zinc-finger_domain"/>
</dbReference>
<dbReference type="Proteomes" id="UP000791440">
    <property type="component" value="Unassembled WGS sequence"/>
</dbReference>
<dbReference type="Pfam" id="PF10650">
    <property type="entry name" value="zf-C3H1"/>
    <property type="match status" value="1"/>
</dbReference>
<dbReference type="AlphaFoldDB" id="A0A921YZ97"/>
<feature type="domain" description="Putative zinc-finger" evidence="3">
    <location>
        <begin position="901"/>
        <end position="919"/>
    </location>
</feature>
<feature type="region of interest" description="Disordered" evidence="2">
    <location>
        <begin position="393"/>
        <end position="466"/>
    </location>
</feature>
<accession>A0A921YZ97</accession>
<name>A0A921YZ97_MANSE</name>
<sequence>MARMTRVDDPRNVDSEMEEGEIVDDLDYLSDISSEEEFLLRQRLQVLENYNNVLERKKAKRSLEPGTKQKKANAFLPDLSEISATELEENYNLSYSVTKSYKHVKTHHKQRRKKDHVARALAKGHNIIKDGKKKTHRNRKKIADSSDSSDETGSEYRNKRRKLANAVIVNKEKVDKTSLSARLKTMLGSTQDSIHEKSAITQKKEAETENNVIQENNNVIDSILSPVSSKNDEEFLVPAEVKDKLCDKNIESISNNCELIDLCSDDDKIAHNKDCFNSIVCSNNQGIDEKLEDENINASNTVTKKTLGKRNSTSEKDSDDDLELLRQNALQTKPLKAKTAIETENKTLSEDEDSDTAELRLICLKSALLKKAIEMKQKKRLQKKLSQSNLQDDFLNEQHMFPSKINSDNNTDIESVDMDIGSDGDDKNKETEKNGIKNSDIEQNSNQENNENNIKDNPKINLPKEDDFDEDEDLLRAKLLTSLSKNLPNLVNSSILDAIPNFTPEKTAPIINRVIKKVPEEKRFIIKLGESDSEGEHEATKNLTKMHMKLSENLDFQQKLDSFLKTTRMQVEKSSLPDVIQENTAPKKTEKYVAKAVKHLPKPEQIEYKNLVRRMAELEKIKQTRQVIIHIHKSVPPKDTLKPRNISLESQKTVPADVLEEQIAMSRKKIAEESAKMLKLKEEATKLSQKYKIVATELRNIATAITLNKKQQKFVQNGLNKIRLQHQTLLRSNTITKHSQGNIHFTSLNKINKKIVPPMKLQKENDPHKEDHKNQHATRLVKIATAEVKDDIHVPSPRISIQVDVASNKKIVKLPKSPDKERHIDLKRSHVETEPVIVEHIHTQNDIRNEVSHPVVEKGGGYPNFPLCDHSTKRRKSLDDYKSPLQSLESSSWRADPNAILCPFEVGGECKDTDCKYLHTNIITQ</sequence>
<feature type="compositionally biased region" description="Basic and acidic residues" evidence="2">
    <location>
        <begin position="453"/>
        <end position="465"/>
    </location>
</feature>
<feature type="compositionally biased region" description="Low complexity" evidence="2">
    <location>
        <begin position="441"/>
        <end position="452"/>
    </location>
</feature>
<reference evidence="4" key="2">
    <citation type="submission" date="2020-12" db="EMBL/GenBank/DDBJ databases">
        <authorList>
            <person name="Kanost M."/>
        </authorList>
    </citation>
    <scope>NUCLEOTIDE SEQUENCE</scope>
</reference>
<keyword evidence="1" id="KW-0175">Coiled coil</keyword>
<proteinExistence type="predicted"/>
<evidence type="ECO:0000313" key="4">
    <source>
        <dbReference type="EMBL" id="KAG6448091.1"/>
    </source>
</evidence>
<protein>
    <recommendedName>
        <fullName evidence="3">Putative zinc-finger domain-containing protein</fullName>
    </recommendedName>
</protein>
<feature type="compositionally biased region" description="Polar residues" evidence="2">
    <location>
        <begin position="404"/>
        <end position="413"/>
    </location>
</feature>
<evidence type="ECO:0000256" key="2">
    <source>
        <dbReference type="SAM" id="MobiDB-lite"/>
    </source>
</evidence>
<organism evidence="4 5">
    <name type="scientific">Manduca sexta</name>
    <name type="common">Tobacco hawkmoth</name>
    <name type="synonym">Tobacco hornworm</name>
    <dbReference type="NCBI Taxonomy" id="7130"/>
    <lineage>
        <taxon>Eukaryota</taxon>
        <taxon>Metazoa</taxon>
        <taxon>Ecdysozoa</taxon>
        <taxon>Arthropoda</taxon>
        <taxon>Hexapoda</taxon>
        <taxon>Insecta</taxon>
        <taxon>Pterygota</taxon>
        <taxon>Neoptera</taxon>
        <taxon>Endopterygota</taxon>
        <taxon>Lepidoptera</taxon>
        <taxon>Glossata</taxon>
        <taxon>Ditrysia</taxon>
        <taxon>Bombycoidea</taxon>
        <taxon>Sphingidae</taxon>
        <taxon>Sphinginae</taxon>
        <taxon>Sphingini</taxon>
        <taxon>Manduca</taxon>
    </lineage>
</organism>
<evidence type="ECO:0000259" key="3">
    <source>
        <dbReference type="Pfam" id="PF10650"/>
    </source>
</evidence>
<evidence type="ECO:0000256" key="1">
    <source>
        <dbReference type="SAM" id="Coils"/>
    </source>
</evidence>
<feature type="compositionally biased region" description="Basic and acidic residues" evidence="2">
    <location>
        <begin position="424"/>
        <end position="435"/>
    </location>
</feature>